<feature type="domain" description="Mandelate racemase/muconate lactonizing enzyme C-terminal" evidence="2">
    <location>
        <begin position="172"/>
        <end position="290"/>
    </location>
</feature>
<dbReference type="RefSeq" id="WP_009070759.1">
    <property type="nucleotide sequence ID" value="NZ_JH597761.1"/>
</dbReference>
<dbReference type="Pfam" id="PF13378">
    <property type="entry name" value="MR_MLE_C"/>
    <property type="match status" value="1"/>
</dbReference>
<reference evidence="3 4" key="1">
    <citation type="submission" date="2012-01" db="EMBL/GenBank/DDBJ databases">
        <title>Improved High-Quality Draft sequence of Metallosphaera yellowstonensis MK1.</title>
        <authorList>
            <consortium name="US DOE Joint Genome Institute"/>
            <person name="Lucas S."/>
            <person name="Han J."/>
            <person name="Cheng J.-F."/>
            <person name="Goodwin L."/>
            <person name="Pitluck S."/>
            <person name="Peters L."/>
            <person name="Teshima H."/>
            <person name="Detter J.C."/>
            <person name="Han C."/>
            <person name="Tapia R."/>
            <person name="Land M."/>
            <person name="Hauser L."/>
            <person name="Kyrpides N."/>
            <person name="Kozubal M."/>
            <person name="Macur R.E."/>
            <person name="Jay Z."/>
            <person name="Inskeep W."/>
            <person name="Woyke T."/>
        </authorList>
    </citation>
    <scope>NUCLEOTIDE SEQUENCE [LARGE SCALE GENOMIC DNA]</scope>
    <source>
        <strain evidence="3 4">MK1</strain>
    </source>
</reference>
<dbReference type="HOGENOM" id="CLU_030273_3_2_2"/>
<dbReference type="PROSITE" id="PS00909">
    <property type="entry name" value="MR_MLE_2"/>
    <property type="match status" value="1"/>
</dbReference>
<dbReference type="OrthoDB" id="42605at2157"/>
<dbReference type="AlphaFoldDB" id="H2C1V1"/>
<dbReference type="InterPro" id="IPR029065">
    <property type="entry name" value="Enolase_C-like"/>
</dbReference>
<dbReference type="GO" id="GO:0016829">
    <property type="term" value="F:lyase activity"/>
    <property type="evidence" value="ECO:0007669"/>
    <property type="project" value="UniProtKB-KW"/>
</dbReference>
<dbReference type="InterPro" id="IPR034593">
    <property type="entry name" value="DgoD-like"/>
</dbReference>
<keyword evidence="4" id="KW-1185">Reference proteome</keyword>
<protein>
    <submittedName>
        <fullName evidence="3">Enolase superfamily enzyme related to L-alanine-DL-glutamate epimerase</fullName>
    </submittedName>
</protein>
<evidence type="ECO:0000313" key="4">
    <source>
        <dbReference type="Proteomes" id="UP000003980"/>
    </source>
</evidence>
<dbReference type="InterPro" id="IPR036849">
    <property type="entry name" value="Enolase-like_C_sf"/>
</dbReference>
<evidence type="ECO:0000313" key="3">
    <source>
        <dbReference type="EMBL" id="EHP70222.1"/>
    </source>
</evidence>
<dbReference type="SUPFAM" id="SSF51604">
    <property type="entry name" value="Enolase C-terminal domain-like"/>
    <property type="match status" value="1"/>
</dbReference>
<dbReference type="Gene3D" id="3.30.390.10">
    <property type="entry name" value="Enolase-like, N-terminal domain"/>
    <property type="match status" value="1"/>
</dbReference>
<proteinExistence type="predicted"/>
<dbReference type="Gene3D" id="3.20.20.120">
    <property type="entry name" value="Enolase-like C-terminal domain"/>
    <property type="match status" value="1"/>
</dbReference>
<dbReference type="SFLD" id="SFLDG00179">
    <property type="entry name" value="mandelate_racemase"/>
    <property type="match status" value="1"/>
</dbReference>
<dbReference type="STRING" id="671065.MetMK1DRAFT_00007240"/>
<dbReference type="InterPro" id="IPR013342">
    <property type="entry name" value="Mandelate_racemase_C"/>
</dbReference>
<keyword evidence="1" id="KW-0456">Lyase</keyword>
<evidence type="ECO:0000256" key="1">
    <source>
        <dbReference type="ARBA" id="ARBA00023239"/>
    </source>
</evidence>
<dbReference type="CDD" id="cd03316">
    <property type="entry name" value="MR_like"/>
    <property type="match status" value="1"/>
</dbReference>
<dbReference type="SUPFAM" id="SSF54826">
    <property type="entry name" value="Enolase N-terminal domain-like"/>
    <property type="match status" value="1"/>
</dbReference>
<dbReference type="InterPro" id="IPR029017">
    <property type="entry name" value="Enolase-like_N"/>
</dbReference>
<dbReference type="PANTHER" id="PTHR48080">
    <property type="entry name" value="D-GALACTONATE DEHYDRATASE-RELATED"/>
    <property type="match status" value="1"/>
</dbReference>
<dbReference type="EMBL" id="JH597761">
    <property type="protein sequence ID" value="EHP70222.1"/>
    <property type="molecule type" value="Genomic_DNA"/>
</dbReference>
<dbReference type="GO" id="GO:0009063">
    <property type="term" value="P:amino acid catabolic process"/>
    <property type="evidence" value="ECO:0007669"/>
    <property type="project" value="InterPro"/>
</dbReference>
<dbReference type="Proteomes" id="UP000003980">
    <property type="component" value="Unassembled WGS sequence"/>
</dbReference>
<dbReference type="Pfam" id="PF02746">
    <property type="entry name" value="MR_MLE_N"/>
    <property type="match status" value="1"/>
</dbReference>
<dbReference type="PANTHER" id="PTHR48080:SF2">
    <property type="entry name" value="D-GALACTONATE DEHYDRATASE"/>
    <property type="match status" value="1"/>
</dbReference>
<accession>H2C1V1</accession>
<organism evidence="3 4">
    <name type="scientific">Metallosphaera yellowstonensis MK1</name>
    <dbReference type="NCBI Taxonomy" id="671065"/>
    <lineage>
        <taxon>Archaea</taxon>
        <taxon>Thermoproteota</taxon>
        <taxon>Thermoprotei</taxon>
        <taxon>Sulfolobales</taxon>
        <taxon>Sulfolobaceae</taxon>
        <taxon>Metallosphaera</taxon>
    </lineage>
</organism>
<dbReference type="InterPro" id="IPR018110">
    <property type="entry name" value="Mandel_Rmase/mucon_lact_enz_CS"/>
</dbReference>
<evidence type="ECO:0000259" key="2">
    <source>
        <dbReference type="SMART" id="SM00922"/>
    </source>
</evidence>
<dbReference type="SMART" id="SM00922">
    <property type="entry name" value="MR_MLE"/>
    <property type="match status" value="1"/>
</dbReference>
<dbReference type="eggNOG" id="arCOG01168">
    <property type="taxonomic scope" value="Archaea"/>
</dbReference>
<name>H2C1V1_9CREN</name>
<dbReference type="SFLD" id="SFLDS00001">
    <property type="entry name" value="Enolase"/>
    <property type="match status" value="1"/>
</dbReference>
<sequence>MELKIKDLKVFTAQANFEWSFVRVYGENGIYGTGEAGPAPGIKGMEEEFRRLVVNEDAFKINRIEQKLRYAALYGGTTTYHLISAINIAIYDLLGKYLNLPVWRLLGGDRELIRVYVDAHGGKGLEAMNALHLPVSLPWLKDAEIENKRLATTSNPVHGRLSIEKWNEDYTPEAYSKRAKRLVDEGFTALKFDLDVPTPYTKEYNIRSGDLSLKDIDYLSDIMRAVRETVGDEIDLMVDLHWRFNLNTAIRLCQALKPYRLRWIEDPVPAIMTVSNFDELELLTKSCDSPIATGENLYTIYQFKDLLRTGVKIWTPDGVKCGGITELRRISELASMYDIEVSPHNTASPVGTMAYANAMSVANTFGVMEFHGHDVPFWHEMAKTKRKIIEKGFIKLSEEPGLGIDLDEAVMRKYWPDYDL</sequence>
<gene>
    <name evidence="3" type="ORF">MetMK1DRAFT_00007240</name>
</gene>
<dbReference type="InterPro" id="IPR013341">
    <property type="entry name" value="Mandelate_racemase_N_dom"/>
</dbReference>